<dbReference type="AlphaFoldDB" id="A0A183FGM1"/>
<name>A0A183FGM1_HELPZ</name>
<protein>
    <submittedName>
        <fullName evidence="3">Transposase</fullName>
    </submittedName>
</protein>
<proteinExistence type="predicted"/>
<evidence type="ECO:0000313" key="1">
    <source>
        <dbReference type="EMBL" id="VDO65923.1"/>
    </source>
</evidence>
<accession>A0A3P7YMH3</accession>
<reference evidence="3" key="2">
    <citation type="submission" date="2019-09" db="UniProtKB">
        <authorList>
            <consortium name="WormBaseParasite"/>
        </authorList>
    </citation>
    <scope>IDENTIFICATION</scope>
</reference>
<keyword evidence="2" id="KW-1185">Reference proteome</keyword>
<reference evidence="1 2" key="1">
    <citation type="submission" date="2018-11" db="EMBL/GenBank/DDBJ databases">
        <authorList>
            <consortium name="Pathogen Informatics"/>
        </authorList>
    </citation>
    <scope>NUCLEOTIDE SEQUENCE [LARGE SCALE GENOMIC DNA]</scope>
</reference>
<dbReference type="WBParaSite" id="HPBE_0000581701-mRNA-1">
    <property type="protein sequence ID" value="HPBE_0000581701-mRNA-1"/>
    <property type="gene ID" value="HPBE_0000581701"/>
</dbReference>
<accession>A0A183FGM1</accession>
<gene>
    <name evidence="1" type="ORF">HPBE_LOCUS5818</name>
</gene>
<sequence length="74" mass="7781">MPSKPQKRTLIILALMPPGGRKVADHASAVIFALTIGPWGALQLTNRRGAVFFYGAEQSKDSESDEVAGGAAGR</sequence>
<organism evidence="2 3">
    <name type="scientific">Heligmosomoides polygyrus</name>
    <name type="common">Parasitic roundworm</name>
    <dbReference type="NCBI Taxonomy" id="6339"/>
    <lineage>
        <taxon>Eukaryota</taxon>
        <taxon>Metazoa</taxon>
        <taxon>Ecdysozoa</taxon>
        <taxon>Nematoda</taxon>
        <taxon>Chromadorea</taxon>
        <taxon>Rhabditida</taxon>
        <taxon>Rhabditina</taxon>
        <taxon>Rhabditomorpha</taxon>
        <taxon>Strongyloidea</taxon>
        <taxon>Heligmosomidae</taxon>
        <taxon>Heligmosomoides</taxon>
    </lineage>
</organism>
<evidence type="ECO:0000313" key="3">
    <source>
        <dbReference type="WBParaSite" id="HPBE_0000581701-mRNA-1"/>
    </source>
</evidence>
<dbReference type="Proteomes" id="UP000050761">
    <property type="component" value="Unassembled WGS sequence"/>
</dbReference>
<evidence type="ECO:0000313" key="2">
    <source>
        <dbReference type="Proteomes" id="UP000050761"/>
    </source>
</evidence>
<dbReference type="EMBL" id="UZAH01025546">
    <property type="protein sequence ID" value="VDO65923.1"/>
    <property type="molecule type" value="Genomic_DNA"/>
</dbReference>